<gene>
    <name evidence="2" type="ORF">HKB21_30495</name>
</gene>
<evidence type="ECO:0000313" key="3">
    <source>
        <dbReference type="Proteomes" id="UP000555836"/>
    </source>
</evidence>
<dbReference type="NCBIfam" id="TIGR00254">
    <property type="entry name" value="GGDEF"/>
    <property type="match status" value="1"/>
</dbReference>
<accession>A0A7Y0X9S4</accession>
<dbReference type="InterPro" id="IPR000160">
    <property type="entry name" value="GGDEF_dom"/>
</dbReference>
<sequence>DLLASELLKPISNLSSSWSNSFPVTASVGIAQYPQDGTDIAKLLSSADAAMYQAKRAGKNQYAYYSAALNIESQRRSQLERALRKSNVEEEFHLVFQPYMNN</sequence>
<dbReference type="PANTHER" id="PTHR46663">
    <property type="entry name" value="DIGUANYLATE CYCLASE DGCT-RELATED"/>
    <property type="match status" value="1"/>
</dbReference>
<dbReference type="EMBL" id="JABCLD010002286">
    <property type="protein sequence ID" value="NMU29944.1"/>
    <property type="molecule type" value="Genomic_DNA"/>
</dbReference>
<comment type="caution">
    <text evidence="2">The sequence shown here is derived from an EMBL/GenBank/DDBJ whole genome shotgun (WGS) entry which is preliminary data.</text>
</comment>
<dbReference type="Proteomes" id="UP000555836">
    <property type="component" value="Unassembled WGS sequence"/>
</dbReference>
<dbReference type="InterPro" id="IPR043128">
    <property type="entry name" value="Rev_trsase/Diguanyl_cyclase"/>
</dbReference>
<feature type="non-terminal residue" evidence="2">
    <location>
        <position position="102"/>
    </location>
</feature>
<dbReference type="Gene3D" id="3.30.70.270">
    <property type="match status" value="1"/>
</dbReference>
<dbReference type="Pfam" id="PF00990">
    <property type="entry name" value="GGDEF"/>
    <property type="match status" value="1"/>
</dbReference>
<dbReference type="AlphaFoldDB" id="A0A7Y0X9S4"/>
<organism evidence="2 3">
    <name type="scientific">Vibrio parahaemolyticus</name>
    <dbReference type="NCBI Taxonomy" id="670"/>
    <lineage>
        <taxon>Bacteria</taxon>
        <taxon>Pseudomonadati</taxon>
        <taxon>Pseudomonadota</taxon>
        <taxon>Gammaproteobacteria</taxon>
        <taxon>Vibrionales</taxon>
        <taxon>Vibrionaceae</taxon>
        <taxon>Vibrio</taxon>
    </lineage>
</organism>
<proteinExistence type="predicted"/>
<dbReference type="InterPro" id="IPR029787">
    <property type="entry name" value="Nucleotide_cyclase"/>
</dbReference>
<feature type="domain" description="GGDEF" evidence="1">
    <location>
        <begin position="1"/>
        <end position="67"/>
    </location>
</feature>
<dbReference type="PROSITE" id="PS50887">
    <property type="entry name" value="GGDEF"/>
    <property type="match status" value="1"/>
</dbReference>
<dbReference type="SUPFAM" id="SSF55073">
    <property type="entry name" value="Nucleotide cyclase"/>
    <property type="match status" value="1"/>
</dbReference>
<reference evidence="2 3" key="1">
    <citation type="submission" date="2020-04" db="EMBL/GenBank/DDBJ databases">
        <title>Whole-genome sequencing of Vibrio spp. from China reveals different genetic environments of blaCTX-M-14 among diverse lineages.</title>
        <authorList>
            <person name="Zheng Z."/>
            <person name="Ye L."/>
            <person name="Chen S."/>
        </authorList>
    </citation>
    <scope>NUCLEOTIDE SEQUENCE [LARGE SCALE GENOMIC DNA]</scope>
    <source>
        <strain evidence="2 3">Vb0574</strain>
    </source>
</reference>
<evidence type="ECO:0000313" key="2">
    <source>
        <dbReference type="EMBL" id="NMU29944.1"/>
    </source>
</evidence>
<name>A0A7Y0X9S4_VIBPH</name>
<dbReference type="PANTHER" id="PTHR46663:SF2">
    <property type="entry name" value="GGDEF DOMAIN-CONTAINING PROTEIN"/>
    <property type="match status" value="1"/>
</dbReference>
<evidence type="ECO:0000259" key="1">
    <source>
        <dbReference type="PROSITE" id="PS50887"/>
    </source>
</evidence>
<dbReference type="InterPro" id="IPR052163">
    <property type="entry name" value="DGC-Regulatory_Protein"/>
</dbReference>
<protein>
    <submittedName>
        <fullName evidence="2">Diguanylate cyclase</fullName>
    </submittedName>
</protein>
<feature type="non-terminal residue" evidence="2">
    <location>
        <position position="1"/>
    </location>
</feature>